<name>A0A1E7FEB1_9STRA</name>
<dbReference type="InterPro" id="IPR013915">
    <property type="entry name" value="Prp19_cc"/>
</dbReference>
<keyword evidence="2" id="KW-0808">Transferase</keyword>
<evidence type="ECO:0000256" key="3">
    <source>
        <dbReference type="SAM" id="MobiDB-lite"/>
    </source>
</evidence>
<evidence type="ECO:0000259" key="4">
    <source>
        <dbReference type="Pfam" id="PF08606"/>
    </source>
</evidence>
<keyword evidence="2" id="KW-0539">Nucleus</keyword>
<dbReference type="GO" id="GO:0071006">
    <property type="term" value="C:U2-type catalytic step 1 spliceosome"/>
    <property type="evidence" value="ECO:0007669"/>
    <property type="project" value="TreeGrafter"/>
</dbReference>
<dbReference type="Gene3D" id="2.130.10.10">
    <property type="entry name" value="YVTN repeat-like/Quinoprotein amine dehydrogenase"/>
    <property type="match status" value="1"/>
</dbReference>
<keyword evidence="1" id="KW-0853">WD repeat</keyword>
<evidence type="ECO:0000313" key="6">
    <source>
        <dbReference type="Proteomes" id="UP000095751"/>
    </source>
</evidence>
<dbReference type="InterPro" id="IPR036322">
    <property type="entry name" value="WD40_repeat_dom_sf"/>
</dbReference>
<dbReference type="GO" id="GO:0000974">
    <property type="term" value="C:Prp19 complex"/>
    <property type="evidence" value="ECO:0007669"/>
    <property type="project" value="UniProtKB-UniRule"/>
</dbReference>
<dbReference type="Pfam" id="PF23410">
    <property type="entry name" value="Beta-prop_VPS8"/>
    <property type="match status" value="1"/>
</dbReference>
<keyword evidence="2" id="KW-0507">mRNA processing</keyword>
<dbReference type="GO" id="GO:0006281">
    <property type="term" value="P:DNA repair"/>
    <property type="evidence" value="ECO:0007669"/>
    <property type="project" value="UniProtKB-KW"/>
</dbReference>
<dbReference type="PROSITE" id="PS50082">
    <property type="entry name" value="WD_REPEATS_2"/>
    <property type="match status" value="1"/>
</dbReference>
<evidence type="ECO:0000256" key="1">
    <source>
        <dbReference type="PROSITE-ProRule" id="PRU00221"/>
    </source>
</evidence>
<feature type="domain" description="Prp19 coiled-coil region" evidence="4">
    <location>
        <begin position="76"/>
        <end position="141"/>
    </location>
</feature>
<sequence>MSMVCEISGEPLQGTVNEVVVTPSGHICIKRLLLTKLSENGGLDPFESKLPLSEDQLVTLQSPGSGGSMAPPRPQATSLPNLLGLLQKEYDAMVLELFDTRKTLEETRRELSQALYQNDAAIRVVARVSQERDAVKQQLEQWNASAASNTAVNTNGATNVEEEEPTAAAAAPPTEEEPAATVAAPPAKRRRLEADAEVLKNDVPDDDIQTMNDIWTQLNKERKPMLKAAAAEAPTVESLGKYEFIEKKSWHKSSNRGISSMSTTEDSNLIVTAGKDKQLVVYNQSDQVVQHTFGFGCIATCADIGNAMVVAGNQKGKIAVYSLTGDNDNKGNAGEINVGSKVVDVRAHPSNQHVIAATADGRVIVATWIAEEQRLQQVSSFEISNDGDDKKKKEEYTAGALHPDGFLYIAGTKTGRLYAWDFKNKALALTMELPEGEAQESVTAIDVSNNGYTIVAGYDSGTVRFWDLRKQKVVATFRDEKLESINTVTFDKAGKYAAMGGKGGIRITTVKKWDTTATLETKNPVSAIVWSKSTLEASCDKERAVQYYGVPPEADEKMEE</sequence>
<dbReference type="GO" id="GO:0005737">
    <property type="term" value="C:cytoplasm"/>
    <property type="evidence" value="ECO:0007669"/>
    <property type="project" value="TreeGrafter"/>
</dbReference>
<dbReference type="InterPro" id="IPR038959">
    <property type="entry name" value="Prp19"/>
</dbReference>
<dbReference type="EC" id="2.3.2.27" evidence="2"/>
<dbReference type="Pfam" id="PF08606">
    <property type="entry name" value="Prp19"/>
    <property type="match status" value="1"/>
</dbReference>
<comment type="subcellular location">
    <subcellularLocation>
        <location evidence="2">Nucleus</location>
    </subcellularLocation>
</comment>
<comment type="function">
    <text evidence="2">Ubiquitin-protein ligase which is mainly involved pre-mRNA splicing and DNA repair. Required for pre-mRNA splicing as component of the spliceosome.</text>
</comment>
<keyword evidence="2" id="KW-0833">Ubl conjugation pathway</keyword>
<dbReference type="UniPathway" id="UPA00143"/>
<feature type="compositionally biased region" description="Low complexity" evidence="3">
    <location>
        <begin position="146"/>
        <end position="159"/>
    </location>
</feature>
<dbReference type="EMBL" id="KV784358">
    <property type="protein sequence ID" value="OEU16123.1"/>
    <property type="molecule type" value="Genomic_DNA"/>
</dbReference>
<dbReference type="InterPro" id="IPR001680">
    <property type="entry name" value="WD40_rpt"/>
</dbReference>
<dbReference type="KEGG" id="fcy:FRACYDRAFT_238709"/>
<evidence type="ECO:0000256" key="2">
    <source>
        <dbReference type="RuleBase" id="RU367101"/>
    </source>
</evidence>
<dbReference type="SMART" id="SM00320">
    <property type="entry name" value="WD40"/>
    <property type="match status" value="5"/>
</dbReference>
<dbReference type="PANTHER" id="PTHR43995:SF1">
    <property type="entry name" value="PRE-MRNA-PROCESSING FACTOR 19"/>
    <property type="match status" value="1"/>
</dbReference>
<feature type="repeat" description="WD" evidence="1">
    <location>
        <begin position="435"/>
        <end position="476"/>
    </location>
</feature>
<accession>A0A1E7FEB1</accession>
<gene>
    <name evidence="5" type="ORF">FRACYDRAFT_238709</name>
</gene>
<dbReference type="InterPro" id="IPR015943">
    <property type="entry name" value="WD40/YVTN_repeat-like_dom_sf"/>
</dbReference>
<dbReference type="GO" id="GO:0061630">
    <property type="term" value="F:ubiquitin protein ligase activity"/>
    <property type="evidence" value="ECO:0007669"/>
    <property type="project" value="UniProtKB-UniRule"/>
</dbReference>
<reference evidence="5 6" key="1">
    <citation type="submission" date="2016-09" db="EMBL/GenBank/DDBJ databases">
        <title>Extensive genetic diversity and differential bi-allelic expression allows diatom success in the polar Southern Ocean.</title>
        <authorList>
            <consortium name="DOE Joint Genome Institute"/>
            <person name="Mock T."/>
            <person name="Otillar R.P."/>
            <person name="Strauss J."/>
            <person name="Dupont C."/>
            <person name="Frickenhaus S."/>
            <person name="Maumus F."/>
            <person name="Mcmullan M."/>
            <person name="Sanges R."/>
            <person name="Schmutz J."/>
            <person name="Toseland A."/>
            <person name="Valas R."/>
            <person name="Veluchamy A."/>
            <person name="Ward B.J."/>
            <person name="Allen A."/>
            <person name="Barry K."/>
            <person name="Falciatore A."/>
            <person name="Ferrante M."/>
            <person name="Fortunato A.E."/>
            <person name="Gloeckner G."/>
            <person name="Gruber A."/>
            <person name="Hipkin R."/>
            <person name="Janech M."/>
            <person name="Kroth P."/>
            <person name="Leese F."/>
            <person name="Lindquist E."/>
            <person name="Lyon B.R."/>
            <person name="Martin J."/>
            <person name="Mayer C."/>
            <person name="Parker M."/>
            <person name="Quesneville H."/>
            <person name="Raymond J."/>
            <person name="Uhlig C."/>
            <person name="Valentin K.U."/>
            <person name="Worden A.Z."/>
            <person name="Armbrust E.V."/>
            <person name="Bowler C."/>
            <person name="Green B."/>
            <person name="Moulton V."/>
            <person name="Van Oosterhout C."/>
            <person name="Grigoriev I."/>
        </authorList>
    </citation>
    <scope>NUCLEOTIDE SEQUENCE [LARGE SCALE GENOMIC DNA]</scope>
    <source>
        <strain evidence="5 6">CCMP1102</strain>
    </source>
</reference>
<comment type="catalytic activity">
    <reaction evidence="2">
        <text>S-ubiquitinyl-[E2 ubiquitin-conjugating enzyme]-L-cysteine + [acceptor protein]-L-lysine = [E2 ubiquitin-conjugating enzyme]-L-cysteine + N(6)-ubiquitinyl-[acceptor protein]-L-lysine.</text>
        <dbReference type="EC" id="2.3.2.27"/>
    </reaction>
</comment>
<keyword evidence="6" id="KW-1185">Reference proteome</keyword>
<dbReference type="OrthoDB" id="687049at2759"/>
<comment type="subunit">
    <text evidence="2">Homotetramer.</text>
</comment>
<dbReference type="AlphaFoldDB" id="A0A1E7FEB1"/>
<proteinExistence type="inferred from homology"/>
<keyword evidence="2" id="KW-0234">DNA repair</keyword>
<evidence type="ECO:0000313" key="5">
    <source>
        <dbReference type="EMBL" id="OEU16123.1"/>
    </source>
</evidence>
<keyword evidence="2" id="KW-0227">DNA damage</keyword>
<comment type="similarity">
    <text evidence="2">Belongs to the WD repeat PRP19 family.</text>
</comment>
<dbReference type="GO" id="GO:0070534">
    <property type="term" value="P:protein K63-linked ubiquitination"/>
    <property type="evidence" value="ECO:0007669"/>
    <property type="project" value="UniProtKB-UniRule"/>
</dbReference>
<dbReference type="SUPFAM" id="SSF50978">
    <property type="entry name" value="WD40 repeat-like"/>
    <property type="match status" value="1"/>
</dbReference>
<dbReference type="GO" id="GO:0000398">
    <property type="term" value="P:mRNA splicing, via spliceosome"/>
    <property type="evidence" value="ECO:0007669"/>
    <property type="project" value="InterPro"/>
</dbReference>
<dbReference type="InterPro" id="IPR013083">
    <property type="entry name" value="Znf_RING/FYVE/PHD"/>
</dbReference>
<dbReference type="InParanoid" id="A0A1E7FEB1"/>
<protein>
    <recommendedName>
        <fullName evidence="2">Pre-mRNA-processing factor 19</fullName>
        <ecNumber evidence="2">2.3.2.27</ecNumber>
    </recommendedName>
</protein>
<keyword evidence="2" id="KW-0508">mRNA splicing</keyword>
<dbReference type="Proteomes" id="UP000095751">
    <property type="component" value="Unassembled WGS sequence"/>
</dbReference>
<comment type="pathway">
    <text evidence="2">Protein modification; protein ubiquitination.</text>
</comment>
<feature type="region of interest" description="Disordered" evidence="3">
    <location>
        <begin position="146"/>
        <end position="188"/>
    </location>
</feature>
<feature type="compositionally biased region" description="Low complexity" evidence="3">
    <location>
        <begin position="166"/>
        <end position="186"/>
    </location>
</feature>
<dbReference type="Gene3D" id="3.30.40.10">
    <property type="entry name" value="Zinc/RING finger domain, C3HC4 (zinc finger)"/>
    <property type="match status" value="1"/>
</dbReference>
<organism evidence="5 6">
    <name type="scientific">Fragilariopsis cylindrus CCMP1102</name>
    <dbReference type="NCBI Taxonomy" id="635003"/>
    <lineage>
        <taxon>Eukaryota</taxon>
        <taxon>Sar</taxon>
        <taxon>Stramenopiles</taxon>
        <taxon>Ochrophyta</taxon>
        <taxon>Bacillariophyta</taxon>
        <taxon>Bacillariophyceae</taxon>
        <taxon>Bacillariophycidae</taxon>
        <taxon>Bacillariales</taxon>
        <taxon>Bacillariaceae</taxon>
        <taxon>Fragilariopsis</taxon>
    </lineage>
</organism>
<keyword evidence="2" id="KW-0747">Spliceosome</keyword>
<dbReference type="PANTHER" id="PTHR43995">
    <property type="entry name" value="PRE-MRNA-PROCESSING FACTOR 19"/>
    <property type="match status" value="1"/>
</dbReference>